<evidence type="ECO:0000313" key="2">
    <source>
        <dbReference type="Proteomes" id="UP000192277"/>
    </source>
</evidence>
<accession>A0ABX3NQK2</accession>
<dbReference type="InterPro" id="IPR011990">
    <property type="entry name" value="TPR-like_helical_dom_sf"/>
</dbReference>
<dbReference type="Gene3D" id="1.25.40.390">
    <property type="match status" value="1"/>
</dbReference>
<dbReference type="PROSITE" id="PS51257">
    <property type="entry name" value="PROKAR_LIPOPROTEIN"/>
    <property type="match status" value="1"/>
</dbReference>
<dbReference type="SUPFAM" id="SSF48452">
    <property type="entry name" value="TPR-like"/>
    <property type="match status" value="1"/>
</dbReference>
<evidence type="ECO:0000313" key="1">
    <source>
        <dbReference type="EMBL" id="OQP43434.1"/>
    </source>
</evidence>
<name>A0ABX3NQK2_9BACT</name>
<gene>
    <name evidence="1" type="ORF">A4D02_35810</name>
</gene>
<dbReference type="InterPro" id="IPR041662">
    <property type="entry name" value="SusD-like_2"/>
</dbReference>
<sequence>MRTTTYIILLVLCLTTGCKKFIDVNNDPNNPTTVQEALILAPAELNLSSVLTGGAYFNSTGFAAILANHYMQNIALNQPVPNEGTYQLFNVNLDDSWKSIYVVGLNNLKALHDKAVTNGNYNYSGIANILSAFCLGIATDYWGDIPYSEAFNGSTKLKPVYDSQENIYKSIQQLLDDGIADINKSATLKPGKDDYYYGGDMDQWKRLAYTLKARYYMHLTKAPGYTAAGEATLALTALQNGMQSNDDDMKMIYPGSAGYENPWYLNFLSVSTIVLSSACVDTLVTRNDPRLPKLIAKAKATGLYNGRPIGSINISGNLDVYSLGGPAVGAASSPVYVFNYSEALFLEAEATLIKSGVAAAEPIYQDAIKSHMTKLGIATGDINTYLTNRGTLTATNALQRIMEEKKIANFLSPENFNDWRRTGFPLLTKVPNALSEIPRRLLYPQVELTSNPQAIQTAKLTDRVWWDQ</sequence>
<evidence type="ECO:0008006" key="3">
    <source>
        <dbReference type="Google" id="ProtNLM"/>
    </source>
</evidence>
<proteinExistence type="predicted"/>
<keyword evidence="2" id="KW-1185">Reference proteome</keyword>
<organism evidence="1 2">
    <name type="scientific">Niastella koreensis</name>
    <dbReference type="NCBI Taxonomy" id="354356"/>
    <lineage>
        <taxon>Bacteria</taxon>
        <taxon>Pseudomonadati</taxon>
        <taxon>Bacteroidota</taxon>
        <taxon>Chitinophagia</taxon>
        <taxon>Chitinophagales</taxon>
        <taxon>Chitinophagaceae</taxon>
        <taxon>Niastella</taxon>
    </lineage>
</organism>
<dbReference type="RefSeq" id="WP_014221167.1">
    <property type="nucleotide sequence ID" value="NZ_LWBO01000035.1"/>
</dbReference>
<dbReference type="Proteomes" id="UP000192277">
    <property type="component" value="Unassembled WGS sequence"/>
</dbReference>
<reference evidence="1 2" key="1">
    <citation type="submission" date="2016-04" db="EMBL/GenBank/DDBJ databases">
        <authorList>
            <person name="Chen L."/>
            <person name="Zhuang W."/>
            <person name="Wang G."/>
        </authorList>
    </citation>
    <scope>NUCLEOTIDE SEQUENCE [LARGE SCALE GENOMIC DNA]</scope>
    <source>
        <strain evidence="2">GR20</strain>
    </source>
</reference>
<dbReference type="Pfam" id="PF12771">
    <property type="entry name" value="SusD-like_2"/>
    <property type="match status" value="1"/>
</dbReference>
<comment type="caution">
    <text evidence="1">The sequence shown here is derived from an EMBL/GenBank/DDBJ whole genome shotgun (WGS) entry which is preliminary data.</text>
</comment>
<dbReference type="EMBL" id="LWBO01000035">
    <property type="protein sequence ID" value="OQP43434.1"/>
    <property type="molecule type" value="Genomic_DNA"/>
</dbReference>
<protein>
    <recommendedName>
        <fullName evidence="3">SusD/RagB family nutrient-binding outer membrane lipoprotein</fullName>
    </recommendedName>
</protein>